<dbReference type="AlphaFoldDB" id="A0AB39MVJ0"/>
<name>A0AB39MVJ0_9ACTN</name>
<proteinExistence type="predicted"/>
<dbReference type="InterPro" id="IPR047603">
    <property type="entry name" value="FxsC_N"/>
</dbReference>
<gene>
    <name evidence="1" type="ORF">AB5J55_12405</name>
</gene>
<dbReference type="RefSeq" id="WP_369270726.1">
    <property type="nucleotide sequence ID" value="NZ_CP163432.1"/>
</dbReference>
<reference evidence="1" key="1">
    <citation type="submission" date="2024-07" db="EMBL/GenBank/DDBJ databases">
        <authorList>
            <person name="Yu S.T."/>
        </authorList>
    </citation>
    <scope>NUCLEOTIDE SEQUENCE</scope>
    <source>
        <strain evidence="1">R11</strain>
    </source>
</reference>
<sequence>MTDSTPVFFLSYARTPGPQGADADRPVFSFFEELREQVARLTGVTAGHAGHVDRPDAASDGWLSKLTASSVFVPLYSPRYFTDPLCGRQWTAFKRRVGLDYGRAVVPVFWIPPTQGTTLPMAALDIPTHLPREGGEEEQHAQDRYAESGLYQLMEMEEDDQRAYRAVLVRLAQRIARAWEDTPTRPVSIERLTDRRGLVDAFAAQPSKPTLRITVVAPTAGRLPPGREAVSYGPDTESWRPYRTARGTLTQQAFALARNLGFEPELIPLEKAYESIAHDSSTREPVRPIAPSILVVDAWVLGDLRIAERVQHIVRADRPWLAVMAVLAEDDPQTRSNEARLRALLETTLSRHRHLGEMPRTARGTAARGIPKADAFAWLFAELAKSCYLRYLDSIQDVAPRPSAEPAASPGVRRPTSD</sequence>
<accession>A0AB39MVJ0</accession>
<evidence type="ECO:0000313" key="1">
    <source>
        <dbReference type="EMBL" id="XDQ10405.1"/>
    </source>
</evidence>
<organism evidence="1">
    <name type="scientific">Streptomyces sp. R11</name>
    <dbReference type="NCBI Taxonomy" id="3238625"/>
    <lineage>
        <taxon>Bacteria</taxon>
        <taxon>Bacillati</taxon>
        <taxon>Actinomycetota</taxon>
        <taxon>Actinomycetes</taxon>
        <taxon>Kitasatosporales</taxon>
        <taxon>Streptomycetaceae</taxon>
        <taxon>Streptomyces</taxon>
    </lineage>
</organism>
<dbReference type="InterPro" id="IPR026367">
    <property type="entry name" value="FxsC_C"/>
</dbReference>
<dbReference type="NCBIfam" id="NF040588">
    <property type="entry name" value="FxsC_Nterm"/>
    <property type="match status" value="1"/>
</dbReference>
<dbReference type="NCBIfam" id="TIGR04276">
    <property type="entry name" value="FxsC_Cterm"/>
    <property type="match status" value="1"/>
</dbReference>
<dbReference type="EMBL" id="CP163432">
    <property type="protein sequence ID" value="XDQ10405.1"/>
    <property type="molecule type" value="Genomic_DNA"/>
</dbReference>
<protein>
    <submittedName>
        <fullName evidence="1">TIR-like protein FxsC</fullName>
    </submittedName>
</protein>